<gene>
    <name evidence="12" type="ORF">M6B38_201865</name>
    <name evidence="11" type="ORF">M6B38_209575</name>
</gene>
<evidence type="ECO:0000259" key="10">
    <source>
        <dbReference type="Pfam" id="PF04535"/>
    </source>
</evidence>
<evidence type="ECO:0000256" key="5">
    <source>
        <dbReference type="ARBA" id="ARBA00022692"/>
    </source>
</evidence>
<comment type="subcellular location">
    <subcellularLocation>
        <location evidence="1 8">Cell membrane</location>
        <topology evidence="1 8">Multi-pass membrane protein</topology>
    </subcellularLocation>
</comment>
<dbReference type="EMBL" id="JANAVB010040087">
    <property type="protein sequence ID" value="KAJ6798973.1"/>
    <property type="molecule type" value="Genomic_DNA"/>
</dbReference>
<evidence type="ECO:0000256" key="4">
    <source>
        <dbReference type="ARBA" id="ARBA00022475"/>
    </source>
</evidence>
<comment type="similarity">
    <text evidence="2 8">Belongs to the Casparian strip membrane proteins (CASP) family.</text>
</comment>
<evidence type="ECO:0000256" key="1">
    <source>
        <dbReference type="ARBA" id="ARBA00004651"/>
    </source>
</evidence>
<dbReference type="AlphaFoldDB" id="A0AAX6E9M2"/>
<feature type="region of interest" description="Disordered" evidence="9">
    <location>
        <begin position="190"/>
        <end position="213"/>
    </location>
</feature>
<feature type="domain" description="Casparian strip membrane protein" evidence="10">
    <location>
        <begin position="298"/>
        <end position="385"/>
    </location>
</feature>
<organism evidence="12 13">
    <name type="scientific">Iris pallida</name>
    <name type="common">Sweet iris</name>
    <dbReference type="NCBI Taxonomy" id="29817"/>
    <lineage>
        <taxon>Eukaryota</taxon>
        <taxon>Viridiplantae</taxon>
        <taxon>Streptophyta</taxon>
        <taxon>Embryophyta</taxon>
        <taxon>Tracheophyta</taxon>
        <taxon>Spermatophyta</taxon>
        <taxon>Magnoliopsida</taxon>
        <taxon>Liliopsida</taxon>
        <taxon>Asparagales</taxon>
        <taxon>Iridaceae</taxon>
        <taxon>Iridoideae</taxon>
        <taxon>Irideae</taxon>
        <taxon>Iris</taxon>
    </lineage>
</organism>
<dbReference type="Pfam" id="PF04535">
    <property type="entry name" value="CASP_dom"/>
    <property type="match status" value="1"/>
</dbReference>
<evidence type="ECO:0000313" key="11">
    <source>
        <dbReference type="EMBL" id="KAJ6798973.1"/>
    </source>
</evidence>
<keyword evidence="5" id="KW-0812">Transmembrane</keyword>
<dbReference type="GO" id="GO:0005886">
    <property type="term" value="C:plasma membrane"/>
    <property type="evidence" value="ECO:0007669"/>
    <property type="project" value="UniProtKB-SubCell"/>
</dbReference>
<comment type="caution">
    <text evidence="12">The sequence shown here is derived from an EMBL/GenBank/DDBJ whole genome shotgun (WGS) entry which is preliminary data.</text>
</comment>
<keyword evidence="7" id="KW-0472">Membrane</keyword>
<feature type="region of interest" description="Disordered" evidence="9">
    <location>
        <begin position="1"/>
        <end position="178"/>
    </location>
</feature>
<dbReference type="PANTHER" id="PTHR33573:SF50">
    <property type="entry name" value="CASP-LIKE PROTEIN 4A3"/>
    <property type="match status" value="1"/>
</dbReference>
<evidence type="ECO:0000313" key="12">
    <source>
        <dbReference type="EMBL" id="KAJ6800762.1"/>
    </source>
</evidence>
<evidence type="ECO:0000256" key="2">
    <source>
        <dbReference type="ARBA" id="ARBA00007651"/>
    </source>
</evidence>
<evidence type="ECO:0000256" key="9">
    <source>
        <dbReference type="SAM" id="MobiDB-lite"/>
    </source>
</evidence>
<proteinExistence type="inferred from homology"/>
<keyword evidence="6" id="KW-1133">Transmembrane helix</keyword>
<sequence length="402" mass="43919">MKPTVRSPPPLASDSAVTESPVRSPPKTESPDLTGSNSEVTGSPVRSTPPPETTKEAVKTSESPVQEAEHRTAPPEVRREEKSSSFWSLLRDDDEEQTGVRSAPRETKNMAEQLPLQSLILAAEHRNAPPPPPPTTHHQKESSLSSASSFKSSSHRETAEDQNGVRSPPRETRKILESLLLRLLMPAAERRTAPPPPLPTHHQKESSLSSASSFKSLSLREAMEDPTASPPGDDALAMTVASIMSSPVNGEEGRTPVAANRMAARGTGPAAAAVKGKGKGKAGGTGLRVVRERREVVRAAGWLRVSALVLSLLSVSLMAADRTSGWAGDSFERYREFRYCLSVNVIVFVYSSFQVYMRVHYMCRKQHIMSRQISYYFDFSMDQANTSVPSYVSIISRSLSER</sequence>
<evidence type="ECO:0000313" key="13">
    <source>
        <dbReference type="Proteomes" id="UP001140949"/>
    </source>
</evidence>
<evidence type="ECO:0000256" key="7">
    <source>
        <dbReference type="ARBA" id="ARBA00023136"/>
    </source>
</evidence>
<dbReference type="InterPro" id="IPR006702">
    <property type="entry name" value="CASP_dom"/>
</dbReference>
<evidence type="ECO:0000256" key="6">
    <source>
        <dbReference type="ARBA" id="ARBA00022989"/>
    </source>
</evidence>
<reference evidence="12" key="1">
    <citation type="journal article" date="2023" name="GigaByte">
        <title>Genome assembly of the bearded iris, Iris pallida Lam.</title>
        <authorList>
            <person name="Bruccoleri R.E."/>
            <person name="Oakeley E.J."/>
            <person name="Faust A.M.E."/>
            <person name="Altorfer M."/>
            <person name="Dessus-Babus S."/>
            <person name="Burckhardt D."/>
            <person name="Oertli M."/>
            <person name="Naumann U."/>
            <person name="Petersen F."/>
            <person name="Wong J."/>
        </authorList>
    </citation>
    <scope>NUCLEOTIDE SEQUENCE</scope>
    <source>
        <strain evidence="12">GSM-AAB239-AS_SAM_17_03QT</strain>
    </source>
</reference>
<comment type="subunit">
    <text evidence="3 8">Homodimer and heterodimers.</text>
</comment>
<protein>
    <recommendedName>
        <fullName evidence="8">CASP-like protein</fullName>
    </recommendedName>
</protein>
<feature type="compositionally biased region" description="Low complexity" evidence="9">
    <location>
        <begin position="142"/>
        <end position="152"/>
    </location>
</feature>
<feature type="compositionally biased region" description="Pro residues" evidence="9">
    <location>
        <begin position="1"/>
        <end position="11"/>
    </location>
</feature>
<feature type="compositionally biased region" description="Polar residues" evidence="9">
    <location>
        <begin position="31"/>
        <end position="46"/>
    </location>
</feature>
<dbReference type="EMBL" id="JANAVB010038615">
    <property type="protein sequence ID" value="KAJ6800762.1"/>
    <property type="molecule type" value="Genomic_DNA"/>
</dbReference>
<name>A0AAX6E9M2_IRIPA</name>
<evidence type="ECO:0000256" key="8">
    <source>
        <dbReference type="RuleBase" id="RU361233"/>
    </source>
</evidence>
<accession>A0AAX6E9M2</accession>
<keyword evidence="4 8" id="KW-1003">Cell membrane</keyword>
<dbReference type="PANTHER" id="PTHR33573">
    <property type="entry name" value="CASP-LIKE PROTEIN 4A4"/>
    <property type="match status" value="1"/>
</dbReference>
<keyword evidence="13" id="KW-1185">Reference proteome</keyword>
<evidence type="ECO:0000256" key="3">
    <source>
        <dbReference type="ARBA" id="ARBA00011489"/>
    </source>
</evidence>
<feature type="compositionally biased region" description="Basic and acidic residues" evidence="9">
    <location>
        <begin position="67"/>
        <end position="83"/>
    </location>
</feature>
<dbReference type="Proteomes" id="UP001140949">
    <property type="component" value="Unassembled WGS sequence"/>
</dbReference>
<reference evidence="12" key="2">
    <citation type="submission" date="2023-04" db="EMBL/GenBank/DDBJ databases">
        <authorList>
            <person name="Bruccoleri R.E."/>
            <person name="Oakeley E.J."/>
            <person name="Faust A.-M."/>
            <person name="Dessus-Babus S."/>
            <person name="Altorfer M."/>
            <person name="Burckhardt D."/>
            <person name="Oertli M."/>
            <person name="Naumann U."/>
            <person name="Petersen F."/>
            <person name="Wong J."/>
        </authorList>
    </citation>
    <scope>NUCLEOTIDE SEQUENCE</scope>
    <source>
        <strain evidence="12">GSM-AAB239-AS_SAM_17_03QT</strain>
        <tissue evidence="12">Leaf</tissue>
    </source>
</reference>